<evidence type="ECO:0000313" key="3">
    <source>
        <dbReference type="EMBL" id="AZQ71378.1"/>
    </source>
</evidence>
<keyword evidence="4" id="KW-1185">Reference proteome</keyword>
<dbReference type="SUPFAM" id="SSF51905">
    <property type="entry name" value="FAD/NAD(P)-binding domain"/>
    <property type="match status" value="1"/>
</dbReference>
<evidence type="ECO:0000313" key="4">
    <source>
        <dbReference type="Proteomes" id="UP000267900"/>
    </source>
</evidence>
<reference evidence="3 4" key="1">
    <citation type="submission" date="2018-12" db="EMBL/GenBank/DDBJ databases">
        <title>The whole draft genome of Streptomyce luteoverticillatus CGMCC 15060.</title>
        <authorList>
            <person name="Feng Z."/>
            <person name="Chen G."/>
            <person name="Zhang J."/>
            <person name="Zhu H."/>
            <person name="Yu X."/>
            <person name="Zhang W."/>
            <person name="Zhang X."/>
        </authorList>
    </citation>
    <scope>NUCLEOTIDE SEQUENCE [LARGE SCALE GENOMIC DNA]</scope>
    <source>
        <strain evidence="3 4">CGMCC 15060</strain>
    </source>
</reference>
<dbReference type="InterPro" id="IPR036188">
    <property type="entry name" value="FAD/NAD-bd_sf"/>
</dbReference>
<dbReference type="Proteomes" id="UP000267900">
    <property type="component" value="Chromosome"/>
</dbReference>
<dbReference type="OrthoDB" id="337830at2"/>
<evidence type="ECO:0000259" key="2">
    <source>
        <dbReference type="Pfam" id="PF01593"/>
    </source>
</evidence>
<gene>
    <name evidence="3" type="ORF">EKH77_09310</name>
</gene>
<feature type="domain" description="Amine oxidase" evidence="2">
    <location>
        <begin position="62"/>
        <end position="474"/>
    </location>
</feature>
<dbReference type="PROSITE" id="PS51318">
    <property type="entry name" value="TAT"/>
    <property type="match status" value="1"/>
</dbReference>
<organism evidence="3 4">
    <name type="scientific">Streptomyces luteoverticillatus</name>
    <name type="common">Streptoverticillium luteoverticillatus</name>
    <dbReference type="NCBI Taxonomy" id="66425"/>
    <lineage>
        <taxon>Bacteria</taxon>
        <taxon>Bacillati</taxon>
        <taxon>Actinomycetota</taxon>
        <taxon>Actinomycetes</taxon>
        <taxon>Kitasatosporales</taxon>
        <taxon>Streptomycetaceae</taxon>
        <taxon>Streptomyces</taxon>
    </lineage>
</organism>
<dbReference type="PANTHER" id="PTHR43563:SF1">
    <property type="entry name" value="AMINE OXIDASE [FLAVIN-CONTAINING] B"/>
    <property type="match status" value="1"/>
</dbReference>
<protein>
    <submittedName>
        <fullName evidence="3">FAD-dependent oxidoreductase</fullName>
    </submittedName>
</protein>
<dbReference type="GO" id="GO:0016491">
    <property type="term" value="F:oxidoreductase activity"/>
    <property type="evidence" value="ECO:0007669"/>
    <property type="project" value="InterPro"/>
</dbReference>
<proteinExistence type="inferred from homology"/>
<accession>A0A3Q9FTG0</accession>
<dbReference type="InterPro" id="IPR050703">
    <property type="entry name" value="Flavin_MAO"/>
</dbReference>
<dbReference type="Gene3D" id="3.90.660.10">
    <property type="match status" value="1"/>
</dbReference>
<comment type="similarity">
    <text evidence="1">Belongs to the flavin monoamine oxidase family.</text>
</comment>
<dbReference type="RefSeq" id="WP_126913934.1">
    <property type="nucleotide sequence ID" value="NZ_CP034587.1"/>
</dbReference>
<sequence>MHSHGANSSIANAVNRRFGRRSLLKGIGAGALTAGLGAAGQGIAHAEEESLVDVVIIGAGYAGAMVARELGAKGLTTVVLEASDRVGGRIWTDTWAGEQIEVGGQWLAPQHQLVNKELARYNITTYGDPIPDRVIVAGSTGLKAVTPDEAAKLVTPLWTEFYKGSEKYFERPAEPLYRKDLLAAVDPLSLADRLKQMNLSPAEVNLLTGETSVYSGGPSTLGSLTGMAQWYQLSGGTYEAYTNTIGRRPVGGMTAILNAMLRENFTPVVKNSPVTRISDPGTGKVTVWTASGRRYKAPAVVVATSTNAWKNITFEPGLPKAHAQATTQGIGVPHGTKMWLHIKGKIDATTGTAPEGSPILMMVPQKQLADGRLMIAFTGPGLDVNNPVKVQEAVQLWIPGAQVLKSRAMAWGTEKWAAGAWGFRRPGQLTGLFPQIEQPHGRIVFAGADIAQGWHGAFIEGALESGLRASSQVLTLVK</sequence>
<dbReference type="AlphaFoldDB" id="A0A3Q9FTG0"/>
<dbReference type="Pfam" id="PF01593">
    <property type="entry name" value="Amino_oxidase"/>
    <property type="match status" value="1"/>
</dbReference>
<dbReference type="InterPro" id="IPR006311">
    <property type="entry name" value="TAT_signal"/>
</dbReference>
<dbReference type="EMBL" id="CP034587">
    <property type="protein sequence ID" value="AZQ71378.1"/>
    <property type="molecule type" value="Genomic_DNA"/>
</dbReference>
<dbReference type="Gene3D" id="1.10.405.10">
    <property type="entry name" value="Guanine Nucleotide Dissociation Inhibitor, domain 1"/>
    <property type="match status" value="1"/>
</dbReference>
<evidence type="ECO:0000256" key="1">
    <source>
        <dbReference type="ARBA" id="ARBA00005995"/>
    </source>
</evidence>
<dbReference type="InterPro" id="IPR002937">
    <property type="entry name" value="Amino_oxidase"/>
</dbReference>
<name>A0A3Q9FTG0_STRLT</name>
<dbReference type="Gene3D" id="3.50.50.60">
    <property type="entry name" value="FAD/NAD(P)-binding domain"/>
    <property type="match status" value="1"/>
</dbReference>
<dbReference type="PANTHER" id="PTHR43563">
    <property type="entry name" value="AMINE OXIDASE"/>
    <property type="match status" value="1"/>
</dbReference>